<evidence type="ECO:0000313" key="2">
    <source>
        <dbReference type="EMBL" id="AHH16557.1"/>
    </source>
</evidence>
<evidence type="ECO:0000313" key="3">
    <source>
        <dbReference type="Proteomes" id="UP000019150"/>
    </source>
</evidence>
<feature type="transmembrane region" description="Helical" evidence="1">
    <location>
        <begin position="6"/>
        <end position="28"/>
    </location>
</feature>
<keyword evidence="1" id="KW-0472">Membrane</keyword>
<dbReference type="KEGG" id="nno:NONO_c17570"/>
<proteinExistence type="predicted"/>
<organism evidence="2 3">
    <name type="scientific">Nocardia nova SH22a</name>
    <dbReference type="NCBI Taxonomy" id="1415166"/>
    <lineage>
        <taxon>Bacteria</taxon>
        <taxon>Bacillati</taxon>
        <taxon>Actinomycetota</taxon>
        <taxon>Actinomycetes</taxon>
        <taxon>Mycobacteriales</taxon>
        <taxon>Nocardiaceae</taxon>
        <taxon>Nocardia</taxon>
    </lineage>
</organism>
<accession>W5TBH3</accession>
<gene>
    <name evidence="2" type="ORF">NONO_c17570</name>
</gene>
<name>W5TBH3_9NOCA</name>
<keyword evidence="1" id="KW-1133">Transmembrane helix</keyword>
<reference evidence="2 3" key="1">
    <citation type="journal article" date="2014" name="Appl. Environ. Microbiol.">
        <title>Insights into the Microbial Degradation of Rubber and Gutta-Percha by Analysis of the Complete Genome of Nocardia nova SH22a.</title>
        <authorList>
            <person name="Luo Q."/>
            <person name="Hiessl S."/>
            <person name="Poehlein A."/>
            <person name="Daniel R."/>
            <person name="Steinbuchel A."/>
        </authorList>
    </citation>
    <scope>NUCLEOTIDE SEQUENCE [LARGE SCALE GENOMIC DNA]</scope>
    <source>
        <strain evidence="2">SH22a</strain>
    </source>
</reference>
<protein>
    <submittedName>
        <fullName evidence="2">Uncharacterized protein</fullName>
    </submittedName>
</protein>
<keyword evidence="1" id="KW-0812">Transmembrane</keyword>
<keyword evidence="3" id="KW-1185">Reference proteome</keyword>
<evidence type="ECO:0000256" key="1">
    <source>
        <dbReference type="SAM" id="Phobius"/>
    </source>
</evidence>
<dbReference type="EMBL" id="CP006850">
    <property type="protein sequence ID" value="AHH16557.1"/>
    <property type="molecule type" value="Genomic_DNA"/>
</dbReference>
<dbReference type="AlphaFoldDB" id="W5TBH3"/>
<sequence length="35" mass="3699">MIIIGHIWQAVTLLFLLAVAIGGADLWLHRGGGGE</sequence>
<dbReference type="HOGENOM" id="CLU_3366103_0_0_11"/>
<dbReference type="Proteomes" id="UP000019150">
    <property type="component" value="Chromosome"/>
</dbReference>